<organism evidence="2">
    <name type="scientific">marine metagenome</name>
    <dbReference type="NCBI Taxonomy" id="408172"/>
    <lineage>
        <taxon>unclassified sequences</taxon>
        <taxon>metagenomes</taxon>
        <taxon>ecological metagenomes</taxon>
    </lineage>
</organism>
<keyword evidence="1" id="KW-1133">Transmembrane helix</keyword>
<name>A0A383CW15_9ZZZZ</name>
<protein>
    <recommendedName>
        <fullName evidence="3">Outer membrane protein beta-barrel domain-containing protein</fullName>
    </recommendedName>
</protein>
<dbReference type="AlphaFoldDB" id="A0A383CW15"/>
<keyword evidence="1" id="KW-0472">Membrane</keyword>
<sequence length="170" mass="19910">MRIKIINPYKVIFDNIIRLSIIFFVLFVSMIWASGGYDHGTSTGKGKLQIDLTWNPFNYFENGQSYIVIGYGITKRLDIHGYYCDHGNYHNGVDSYYYGLFYQFLDSKYLDLATALGKRKMMDLEYGHFFFPQLLYNVKLYNDFSLGGSFVNVKNDTEPLLKKIKTDWFT</sequence>
<proteinExistence type="predicted"/>
<gene>
    <name evidence="2" type="ORF">METZ01_LOCUS488682</name>
</gene>
<dbReference type="EMBL" id="UINC01211785">
    <property type="protein sequence ID" value="SVE35828.1"/>
    <property type="molecule type" value="Genomic_DNA"/>
</dbReference>
<evidence type="ECO:0000313" key="2">
    <source>
        <dbReference type="EMBL" id="SVE35828.1"/>
    </source>
</evidence>
<evidence type="ECO:0000256" key="1">
    <source>
        <dbReference type="SAM" id="Phobius"/>
    </source>
</evidence>
<feature type="transmembrane region" description="Helical" evidence="1">
    <location>
        <begin position="12"/>
        <end position="33"/>
    </location>
</feature>
<feature type="non-terminal residue" evidence="2">
    <location>
        <position position="170"/>
    </location>
</feature>
<evidence type="ECO:0008006" key="3">
    <source>
        <dbReference type="Google" id="ProtNLM"/>
    </source>
</evidence>
<accession>A0A383CW15</accession>
<reference evidence="2" key="1">
    <citation type="submission" date="2018-05" db="EMBL/GenBank/DDBJ databases">
        <authorList>
            <person name="Lanie J.A."/>
            <person name="Ng W.-L."/>
            <person name="Kazmierczak K.M."/>
            <person name="Andrzejewski T.M."/>
            <person name="Davidsen T.M."/>
            <person name="Wayne K.J."/>
            <person name="Tettelin H."/>
            <person name="Glass J.I."/>
            <person name="Rusch D."/>
            <person name="Podicherti R."/>
            <person name="Tsui H.-C.T."/>
            <person name="Winkler M.E."/>
        </authorList>
    </citation>
    <scope>NUCLEOTIDE SEQUENCE</scope>
</reference>
<keyword evidence="1" id="KW-0812">Transmembrane</keyword>